<proteinExistence type="predicted"/>
<organism evidence="1 2">
    <name type="scientific">Striga asiatica</name>
    <name type="common">Asiatic witchweed</name>
    <name type="synonym">Buchnera asiatica</name>
    <dbReference type="NCBI Taxonomy" id="4170"/>
    <lineage>
        <taxon>Eukaryota</taxon>
        <taxon>Viridiplantae</taxon>
        <taxon>Streptophyta</taxon>
        <taxon>Embryophyta</taxon>
        <taxon>Tracheophyta</taxon>
        <taxon>Spermatophyta</taxon>
        <taxon>Magnoliopsida</taxon>
        <taxon>eudicotyledons</taxon>
        <taxon>Gunneridae</taxon>
        <taxon>Pentapetalae</taxon>
        <taxon>asterids</taxon>
        <taxon>lamiids</taxon>
        <taxon>Lamiales</taxon>
        <taxon>Orobanchaceae</taxon>
        <taxon>Buchnereae</taxon>
        <taxon>Striga</taxon>
    </lineage>
</organism>
<dbReference type="Proteomes" id="UP000325081">
    <property type="component" value="Unassembled WGS sequence"/>
</dbReference>
<keyword evidence="2" id="KW-1185">Reference proteome</keyword>
<comment type="caution">
    <text evidence="1">The sequence shown here is derived from an EMBL/GenBank/DDBJ whole genome shotgun (WGS) entry which is preliminary data.</text>
</comment>
<gene>
    <name evidence="1" type="ORF">STAS_17321</name>
</gene>
<sequence length="124" mass="13117">MDSEEISKLCEQLRLDLEEEVVPVAASASDIGFAKLATSLVGKVFGNKHENIPDIGELHSIEVNIKGGQQKGWKRKQGMSNTVQLGKAKVLKSFSTSKATGNSSGILAETNCLSLSISASVSPT</sequence>
<evidence type="ECO:0000313" key="2">
    <source>
        <dbReference type="Proteomes" id="UP000325081"/>
    </source>
</evidence>
<keyword evidence="1" id="KW-0413">Isomerase</keyword>
<evidence type="ECO:0000313" key="1">
    <source>
        <dbReference type="EMBL" id="GER40642.1"/>
    </source>
</evidence>
<dbReference type="GO" id="GO:0016853">
    <property type="term" value="F:isomerase activity"/>
    <property type="evidence" value="ECO:0007669"/>
    <property type="project" value="UniProtKB-KW"/>
</dbReference>
<dbReference type="EMBL" id="BKCP01005949">
    <property type="protein sequence ID" value="GER40642.1"/>
    <property type="molecule type" value="Genomic_DNA"/>
</dbReference>
<dbReference type="AlphaFoldDB" id="A0A5A7Q6V6"/>
<reference evidence="2" key="1">
    <citation type="journal article" date="2019" name="Curr. Biol.">
        <title>Genome Sequence of Striga asiatica Provides Insight into the Evolution of Plant Parasitism.</title>
        <authorList>
            <person name="Yoshida S."/>
            <person name="Kim S."/>
            <person name="Wafula E.K."/>
            <person name="Tanskanen J."/>
            <person name="Kim Y.M."/>
            <person name="Honaas L."/>
            <person name="Yang Z."/>
            <person name="Spallek T."/>
            <person name="Conn C.E."/>
            <person name="Ichihashi Y."/>
            <person name="Cheong K."/>
            <person name="Cui S."/>
            <person name="Der J.P."/>
            <person name="Gundlach H."/>
            <person name="Jiao Y."/>
            <person name="Hori C."/>
            <person name="Ishida J.K."/>
            <person name="Kasahara H."/>
            <person name="Kiba T."/>
            <person name="Kim M.S."/>
            <person name="Koo N."/>
            <person name="Laohavisit A."/>
            <person name="Lee Y.H."/>
            <person name="Lumba S."/>
            <person name="McCourt P."/>
            <person name="Mortimer J.C."/>
            <person name="Mutuku J.M."/>
            <person name="Nomura T."/>
            <person name="Sasaki-Sekimoto Y."/>
            <person name="Seto Y."/>
            <person name="Wang Y."/>
            <person name="Wakatake T."/>
            <person name="Sakakibara H."/>
            <person name="Demura T."/>
            <person name="Yamaguchi S."/>
            <person name="Yoneyama K."/>
            <person name="Manabe R.I."/>
            <person name="Nelson D.C."/>
            <person name="Schulman A.H."/>
            <person name="Timko M.P."/>
            <person name="dePamphilis C.W."/>
            <person name="Choi D."/>
            <person name="Shirasu K."/>
        </authorList>
    </citation>
    <scope>NUCLEOTIDE SEQUENCE [LARGE SCALE GENOMIC DNA]</scope>
    <source>
        <strain evidence="2">cv. UVA1</strain>
    </source>
</reference>
<name>A0A5A7Q6V6_STRAF</name>
<protein>
    <submittedName>
        <fullName evidence="1">Methylthioribose-1-phosphate isomerase</fullName>
    </submittedName>
</protein>
<dbReference type="OrthoDB" id="914233at2759"/>
<accession>A0A5A7Q6V6</accession>